<organism evidence="2 3">
    <name type="scientific">Aspergillus taichungensis</name>
    <dbReference type="NCBI Taxonomy" id="482145"/>
    <lineage>
        <taxon>Eukaryota</taxon>
        <taxon>Fungi</taxon>
        <taxon>Dikarya</taxon>
        <taxon>Ascomycota</taxon>
        <taxon>Pezizomycotina</taxon>
        <taxon>Eurotiomycetes</taxon>
        <taxon>Eurotiomycetidae</taxon>
        <taxon>Eurotiales</taxon>
        <taxon>Aspergillaceae</taxon>
        <taxon>Aspergillus</taxon>
        <taxon>Aspergillus subgen. Circumdati</taxon>
    </lineage>
</organism>
<sequence>MTTNKSPTGEAYLTSVQSVVDPDGRWGSFHISLCLSLLSSFFFLFFFFLLARL</sequence>
<keyword evidence="1" id="KW-0472">Membrane</keyword>
<dbReference type="EMBL" id="KZ559525">
    <property type="protein sequence ID" value="PLN82682.1"/>
    <property type="molecule type" value="Genomic_DNA"/>
</dbReference>
<proteinExistence type="predicted"/>
<reference evidence="3" key="1">
    <citation type="submission" date="2017-12" db="EMBL/GenBank/DDBJ databases">
        <authorList>
            <consortium name="DOE Joint Genome Institute"/>
            <person name="Mondo S.J."/>
            <person name="Kjaerbolling I."/>
            <person name="Vesth T.C."/>
            <person name="Frisvad J.C."/>
            <person name="Nybo J.L."/>
            <person name="Theobald S."/>
            <person name="Kuo A."/>
            <person name="Bowyer P."/>
            <person name="Matsuda Y."/>
            <person name="Lyhne E.K."/>
            <person name="Kogle M.E."/>
            <person name="Clum A."/>
            <person name="Lipzen A."/>
            <person name="Salamov A."/>
            <person name="Ngan C.Y."/>
            <person name="Daum C."/>
            <person name="Chiniquy J."/>
            <person name="Barry K."/>
            <person name="LaButti K."/>
            <person name="Haridas S."/>
            <person name="Simmons B.A."/>
            <person name="Magnuson J.K."/>
            <person name="Mortensen U.H."/>
            <person name="Larsen T.O."/>
            <person name="Grigoriev I.V."/>
            <person name="Baker S.E."/>
            <person name="Andersen M.R."/>
            <person name="Nordberg H.P."/>
            <person name="Cantor M.N."/>
            <person name="Hua S.X."/>
        </authorList>
    </citation>
    <scope>NUCLEOTIDE SEQUENCE [LARGE SCALE GENOMIC DNA]</scope>
    <source>
        <strain evidence="3">IBT 19404</strain>
    </source>
</reference>
<protein>
    <submittedName>
        <fullName evidence="2">Uncharacterized protein</fullName>
    </submittedName>
</protein>
<keyword evidence="3" id="KW-1185">Reference proteome</keyword>
<name>A0A2J5HYZ7_9EURO</name>
<dbReference type="Proteomes" id="UP000235023">
    <property type="component" value="Unassembled WGS sequence"/>
</dbReference>
<evidence type="ECO:0000256" key="1">
    <source>
        <dbReference type="SAM" id="Phobius"/>
    </source>
</evidence>
<keyword evidence="1" id="KW-1133">Transmembrane helix</keyword>
<accession>A0A2J5HYZ7</accession>
<evidence type="ECO:0000313" key="2">
    <source>
        <dbReference type="EMBL" id="PLN82682.1"/>
    </source>
</evidence>
<keyword evidence="1" id="KW-0812">Transmembrane</keyword>
<evidence type="ECO:0000313" key="3">
    <source>
        <dbReference type="Proteomes" id="UP000235023"/>
    </source>
</evidence>
<feature type="transmembrane region" description="Helical" evidence="1">
    <location>
        <begin position="29"/>
        <end position="51"/>
    </location>
</feature>
<dbReference type="AlphaFoldDB" id="A0A2J5HYZ7"/>
<gene>
    <name evidence="2" type="ORF">BDW42DRAFT_166394</name>
</gene>